<dbReference type="AlphaFoldDB" id="A0A915JDA1"/>
<keyword evidence="1" id="KW-1185">Reference proteome</keyword>
<dbReference type="Proteomes" id="UP000887565">
    <property type="component" value="Unplaced"/>
</dbReference>
<protein>
    <submittedName>
        <fullName evidence="2">Uncharacterized protein</fullName>
    </submittedName>
</protein>
<reference evidence="2" key="1">
    <citation type="submission" date="2022-11" db="UniProtKB">
        <authorList>
            <consortium name="WormBaseParasite"/>
        </authorList>
    </citation>
    <scope>IDENTIFICATION</scope>
</reference>
<organism evidence="1 2">
    <name type="scientific">Romanomermis culicivorax</name>
    <name type="common">Nematode worm</name>
    <dbReference type="NCBI Taxonomy" id="13658"/>
    <lineage>
        <taxon>Eukaryota</taxon>
        <taxon>Metazoa</taxon>
        <taxon>Ecdysozoa</taxon>
        <taxon>Nematoda</taxon>
        <taxon>Enoplea</taxon>
        <taxon>Dorylaimia</taxon>
        <taxon>Mermithida</taxon>
        <taxon>Mermithoidea</taxon>
        <taxon>Mermithidae</taxon>
        <taxon>Romanomermis</taxon>
    </lineage>
</organism>
<proteinExistence type="predicted"/>
<evidence type="ECO:0000313" key="2">
    <source>
        <dbReference type="WBParaSite" id="nRc.2.0.1.t24488-RA"/>
    </source>
</evidence>
<evidence type="ECO:0000313" key="1">
    <source>
        <dbReference type="Proteomes" id="UP000887565"/>
    </source>
</evidence>
<dbReference type="WBParaSite" id="nRc.2.0.1.t24488-RA">
    <property type="protein sequence ID" value="nRc.2.0.1.t24488-RA"/>
    <property type="gene ID" value="nRc.2.0.1.g24488"/>
</dbReference>
<accession>A0A915JDA1</accession>
<sequence length="236" mass="26204">MIFLHLDFTPITPMEIGRWYAQVCSIANRQLVVEAQGNWVDEFYIAAFNQYIFMGWQRLNQMGVKRKARGDDKLQLDKYQCMDAKSPVVPLAVAQRGDNWGEMMHFQTLPHIGVDQGRAKAKLEEAIEGALSDPTEPEETGNPNVKTQTRNFIIRILNCLADAVEAKEATTKAKMEVKPEDKARGDTIEEGLEEAIDTAGSSKSINQLEQRAKGSGTCLLTASSGRPVKGSCNVKE</sequence>
<name>A0A915JDA1_ROMCU</name>